<dbReference type="InterPro" id="IPR006076">
    <property type="entry name" value="FAD-dep_OxRdtase"/>
</dbReference>
<dbReference type="Gene3D" id="3.50.50.60">
    <property type="entry name" value="FAD/NAD(P)-binding domain"/>
    <property type="match status" value="1"/>
</dbReference>
<dbReference type="Pfam" id="PF01266">
    <property type="entry name" value="DAO"/>
    <property type="match status" value="1"/>
</dbReference>
<organism evidence="4 5">
    <name type="scientific">Benzoatithermus flavus</name>
    <dbReference type="NCBI Taxonomy" id="3108223"/>
    <lineage>
        <taxon>Bacteria</taxon>
        <taxon>Pseudomonadati</taxon>
        <taxon>Pseudomonadota</taxon>
        <taxon>Alphaproteobacteria</taxon>
        <taxon>Geminicoccales</taxon>
        <taxon>Geminicoccaceae</taxon>
        <taxon>Benzoatithermus</taxon>
    </lineage>
</organism>
<evidence type="ECO:0000256" key="2">
    <source>
        <dbReference type="SAM" id="Phobius"/>
    </source>
</evidence>
<dbReference type="InterPro" id="IPR001763">
    <property type="entry name" value="Rhodanese-like_dom"/>
</dbReference>
<evidence type="ECO:0000313" key="5">
    <source>
        <dbReference type="Proteomes" id="UP001375743"/>
    </source>
</evidence>
<gene>
    <name evidence="4" type="ORF">U1T56_11325</name>
</gene>
<protein>
    <submittedName>
        <fullName evidence="4">FAD-binding oxidoreductase</fullName>
        <ecNumber evidence="4">1.-.-.-</ecNumber>
    </submittedName>
</protein>
<dbReference type="Proteomes" id="UP001375743">
    <property type="component" value="Unassembled WGS sequence"/>
</dbReference>
<evidence type="ECO:0000259" key="3">
    <source>
        <dbReference type="PROSITE" id="PS50206"/>
    </source>
</evidence>
<name>A0ABU8XTK8_9PROT</name>
<dbReference type="InterPro" id="IPR036188">
    <property type="entry name" value="FAD/NAD-bd_sf"/>
</dbReference>
<reference evidence="4 5" key="1">
    <citation type="submission" date="2024-01" db="EMBL/GenBank/DDBJ databases">
        <title>Multi-omics insights into the function and evolution of sodium benzoate biodegradation pathways in Benzoatithermus flavus gen. nov., sp. nov. from hot spring.</title>
        <authorList>
            <person name="Hu C.-J."/>
            <person name="Li W.-J."/>
        </authorList>
    </citation>
    <scope>NUCLEOTIDE SEQUENCE [LARGE SCALE GENOMIC DNA]</scope>
    <source>
        <strain evidence="4 5">SYSU G07066</strain>
    </source>
</reference>
<dbReference type="SUPFAM" id="SSF54373">
    <property type="entry name" value="FAD-linked reductases, C-terminal domain"/>
    <property type="match status" value="1"/>
</dbReference>
<dbReference type="PROSITE" id="PS50206">
    <property type="entry name" value="RHODANESE_3"/>
    <property type="match status" value="1"/>
</dbReference>
<keyword evidence="2" id="KW-0472">Membrane</keyword>
<accession>A0ABU8XTK8</accession>
<comment type="caution">
    <text evidence="4">The sequence shown here is derived from an EMBL/GenBank/DDBJ whole genome shotgun (WGS) entry which is preliminary data.</text>
</comment>
<feature type="domain" description="Rhodanese" evidence="3">
    <location>
        <begin position="13"/>
        <end position="51"/>
    </location>
</feature>
<dbReference type="SUPFAM" id="SSF51905">
    <property type="entry name" value="FAD/NAD(P)-binding domain"/>
    <property type="match status" value="1"/>
</dbReference>
<dbReference type="RefSeq" id="WP_418159594.1">
    <property type="nucleotide sequence ID" value="NZ_JBBLZC010000010.1"/>
</dbReference>
<dbReference type="EMBL" id="JBBLZC010000010">
    <property type="protein sequence ID" value="MEK0083745.1"/>
    <property type="molecule type" value="Genomic_DNA"/>
</dbReference>
<keyword evidence="1 4" id="KW-0560">Oxidoreductase</keyword>
<dbReference type="PANTHER" id="PTHR13847">
    <property type="entry name" value="SARCOSINE DEHYDROGENASE-RELATED"/>
    <property type="match status" value="1"/>
</dbReference>
<sequence length="391" mass="42235">MSDRNGAGVIVVGGGVTGLSAAWWLARRGADVLLLEKGIVGWEASGRNGGGCTHPQSPLFLEEQRLWPQMDELLGYPTEWRPYRIRVALAEADFERFAPWIEMIRHNGLRAERLDPKQVLELCPLASDANLGGWFHDGGHANPQRTAQAYAWALQDLGGRILQHTMVTGFTTRGGRVTAVETSRGSFACDELVIAAGPQTGVLTALLGQEIPVTPARAEMIVTEPLPLLRHGGIDGNGLYGRQTLRGNLAYGGGLHEWLDPPAEDMRLPPRSSTPVLASLARRLVALFPKAAHARVIRSWAGFIENTPDGRPVIDRLGIYDNVVAATMSSVGFGLSPASGRAIAELVLDRTCSFADLSTLRLARFGNLGERWREERGWVPPAPASLAGPVA</sequence>
<feature type="transmembrane region" description="Helical" evidence="2">
    <location>
        <begin position="6"/>
        <end position="26"/>
    </location>
</feature>
<proteinExistence type="predicted"/>
<keyword evidence="2" id="KW-0812">Transmembrane</keyword>
<dbReference type="GO" id="GO:0016491">
    <property type="term" value="F:oxidoreductase activity"/>
    <property type="evidence" value="ECO:0007669"/>
    <property type="project" value="UniProtKB-KW"/>
</dbReference>
<dbReference type="EC" id="1.-.-.-" evidence="4"/>
<dbReference type="Gene3D" id="3.30.9.10">
    <property type="entry name" value="D-Amino Acid Oxidase, subunit A, domain 2"/>
    <property type="match status" value="1"/>
</dbReference>
<evidence type="ECO:0000313" key="4">
    <source>
        <dbReference type="EMBL" id="MEK0083745.1"/>
    </source>
</evidence>
<keyword evidence="5" id="KW-1185">Reference proteome</keyword>
<keyword evidence="2" id="KW-1133">Transmembrane helix</keyword>
<evidence type="ECO:0000256" key="1">
    <source>
        <dbReference type="ARBA" id="ARBA00023002"/>
    </source>
</evidence>